<proteinExistence type="predicted"/>
<keyword evidence="1" id="KW-1133">Transmembrane helix</keyword>
<keyword evidence="1" id="KW-0472">Membrane</keyword>
<sequence>MKRAQSACDKQYRSHSPRITNTQAFVAVGQQEKYLAKAGVEAVKRALHHALLMEFAAAIIVVCAITIIITICFAFVAPIIKMILDWIAYKSRNTAFEANDLVVVLPNPTALASTEVWLKENATELPPPSYNEVMSSGTK</sequence>
<dbReference type="WBParaSite" id="PSAMB.scaffold2794size21253.g19185.t1">
    <property type="protein sequence ID" value="PSAMB.scaffold2794size21253.g19185.t1"/>
    <property type="gene ID" value="PSAMB.scaffold2794size21253.g19185"/>
</dbReference>
<organism evidence="2 3">
    <name type="scientific">Plectus sambesii</name>
    <dbReference type="NCBI Taxonomy" id="2011161"/>
    <lineage>
        <taxon>Eukaryota</taxon>
        <taxon>Metazoa</taxon>
        <taxon>Ecdysozoa</taxon>
        <taxon>Nematoda</taxon>
        <taxon>Chromadorea</taxon>
        <taxon>Plectida</taxon>
        <taxon>Plectina</taxon>
        <taxon>Plectoidea</taxon>
        <taxon>Plectidae</taxon>
        <taxon>Plectus</taxon>
    </lineage>
</organism>
<keyword evidence="1" id="KW-0812">Transmembrane</keyword>
<protein>
    <submittedName>
        <fullName evidence="3">Uncharacterized protein</fullName>
    </submittedName>
</protein>
<keyword evidence="2" id="KW-1185">Reference proteome</keyword>
<feature type="transmembrane region" description="Helical" evidence="1">
    <location>
        <begin position="55"/>
        <end position="80"/>
    </location>
</feature>
<dbReference type="AlphaFoldDB" id="A0A914W0Q4"/>
<accession>A0A914W0Q4</accession>
<reference evidence="3" key="1">
    <citation type="submission" date="2022-11" db="UniProtKB">
        <authorList>
            <consortium name="WormBaseParasite"/>
        </authorList>
    </citation>
    <scope>IDENTIFICATION</scope>
</reference>
<name>A0A914W0Q4_9BILA</name>
<evidence type="ECO:0000256" key="1">
    <source>
        <dbReference type="SAM" id="Phobius"/>
    </source>
</evidence>
<dbReference type="Proteomes" id="UP000887566">
    <property type="component" value="Unplaced"/>
</dbReference>
<evidence type="ECO:0000313" key="2">
    <source>
        <dbReference type="Proteomes" id="UP000887566"/>
    </source>
</evidence>
<evidence type="ECO:0000313" key="3">
    <source>
        <dbReference type="WBParaSite" id="PSAMB.scaffold2794size21253.g19185.t1"/>
    </source>
</evidence>